<protein>
    <submittedName>
        <fullName evidence="2">Uncharacterized protein</fullName>
    </submittedName>
</protein>
<feature type="transmembrane region" description="Helical" evidence="1">
    <location>
        <begin position="33"/>
        <end position="55"/>
    </location>
</feature>
<dbReference type="EMBL" id="MN740401">
    <property type="protein sequence ID" value="QHU04587.1"/>
    <property type="molecule type" value="Genomic_DNA"/>
</dbReference>
<feature type="transmembrane region" description="Helical" evidence="1">
    <location>
        <begin position="6"/>
        <end position="26"/>
    </location>
</feature>
<keyword evidence="1" id="KW-0472">Membrane</keyword>
<keyword evidence="1" id="KW-1133">Transmembrane helix</keyword>
<evidence type="ECO:0000313" key="2">
    <source>
        <dbReference type="EMBL" id="QHU04587.1"/>
    </source>
</evidence>
<proteinExistence type="predicted"/>
<organism evidence="2">
    <name type="scientific">viral metagenome</name>
    <dbReference type="NCBI Taxonomy" id="1070528"/>
    <lineage>
        <taxon>unclassified sequences</taxon>
        <taxon>metagenomes</taxon>
        <taxon>organismal metagenomes</taxon>
    </lineage>
</organism>
<keyword evidence="1" id="KW-0812">Transmembrane</keyword>
<name>A0A6C0JJF7_9ZZZZ</name>
<feature type="transmembrane region" description="Helical" evidence="1">
    <location>
        <begin position="67"/>
        <end position="89"/>
    </location>
</feature>
<dbReference type="AlphaFoldDB" id="A0A6C0JJF7"/>
<accession>A0A6C0JJF7</accession>
<reference evidence="2" key="1">
    <citation type="journal article" date="2020" name="Nature">
        <title>Giant virus diversity and host interactions through global metagenomics.</title>
        <authorList>
            <person name="Schulz F."/>
            <person name="Roux S."/>
            <person name="Paez-Espino D."/>
            <person name="Jungbluth S."/>
            <person name="Walsh D.A."/>
            <person name="Denef V.J."/>
            <person name="McMahon K.D."/>
            <person name="Konstantinidis K.T."/>
            <person name="Eloe-Fadrosh E.A."/>
            <person name="Kyrpides N.C."/>
            <person name="Woyke T."/>
        </authorList>
    </citation>
    <scope>NUCLEOTIDE SEQUENCE</scope>
    <source>
        <strain evidence="2">GVMAG-M-3300027708-51</strain>
    </source>
</reference>
<sequence length="105" mass="11777">MQLYQVYFFVLKIVVLAQVVLLSLGYKVAESPMFAIVDTVFKTSLGLFLGIYFWLFRPKGINWEDGIIISVGGFLILTEIKFGPLIALYNLRDETATTAVHTIGV</sequence>
<evidence type="ECO:0000256" key="1">
    <source>
        <dbReference type="SAM" id="Phobius"/>
    </source>
</evidence>